<dbReference type="RefSeq" id="WP_102900345.1">
    <property type="nucleotide sequence ID" value="NZ_CP077089.1"/>
</dbReference>
<name>A0ABX8PVK2_9PSED</name>
<proteinExistence type="predicted"/>
<evidence type="ECO:0000313" key="1">
    <source>
        <dbReference type="EMBL" id="QXI05197.1"/>
    </source>
</evidence>
<keyword evidence="2" id="KW-1185">Reference proteome</keyword>
<reference evidence="1 2" key="2">
    <citation type="journal article" date="2021" name="Microorganisms">
        <title>The Ever-Expanding Pseudomonas Genus: Description of 43 New Species and Partition of the Pseudomonas putida Group.</title>
        <authorList>
            <person name="Girard L."/>
            <person name="Lood C."/>
            <person name="Hofte M."/>
            <person name="Vandamme P."/>
            <person name="Rokni-Zadeh H."/>
            <person name="van Noort V."/>
            <person name="Lavigne R."/>
            <person name="De Mot R."/>
        </authorList>
    </citation>
    <scope>NUCLEOTIDE SEQUENCE [LARGE SCALE GENOMIC DNA]</scope>
    <source>
        <strain evidence="1 2">ZA 5.3</strain>
    </source>
</reference>
<reference evidence="1 2" key="1">
    <citation type="journal article" date="2020" name="Microorganisms">
        <title>Reliable Identification of Environmental Pseudomonas Isolates Using the rpoD Gene.</title>
        <authorList>
            <consortium name="The Broad Institute Genome Sequencing Platform"/>
            <person name="Girard L."/>
            <person name="Lood C."/>
            <person name="Rokni-Zadeh H."/>
            <person name="van Noort V."/>
            <person name="Lavigne R."/>
            <person name="De Mot R."/>
        </authorList>
    </citation>
    <scope>NUCLEOTIDE SEQUENCE [LARGE SCALE GENOMIC DNA]</scope>
    <source>
        <strain evidence="1 2">ZA 5.3</strain>
    </source>
</reference>
<protein>
    <submittedName>
        <fullName evidence="1">Uncharacterized protein</fullName>
    </submittedName>
</protein>
<evidence type="ECO:0000313" key="2">
    <source>
        <dbReference type="Proteomes" id="UP000646386"/>
    </source>
</evidence>
<organism evidence="1 2">
    <name type="scientific">Pseudomonas tensinigenes</name>
    <dbReference type="NCBI Taxonomy" id="2745511"/>
    <lineage>
        <taxon>Bacteria</taxon>
        <taxon>Pseudomonadati</taxon>
        <taxon>Pseudomonadota</taxon>
        <taxon>Gammaproteobacteria</taxon>
        <taxon>Pseudomonadales</taxon>
        <taxon>Pseudomonadaceae</taxon>
        <taxon>Pseudomonas</taxon>
    </lineage>
</organism>
<sequence>MQQVFFGECLAKNNFEVKVITLFIRASILKFQLIPCRARAQVLYGFLTLSVCRAELTVTVLNIDFLFFFLAGHRVVELRAYRKLLAYFPEATVDDAPALKVQVDLAQLP</sequence>
<accession>A0ABX8PVK2</accession>
<dbReference type="EMBL" id="CP077089">
    <property type="protein sequence ID" value="QXI05197.1"/>
    <property type="molecule type" value="Genomic_DNA"/>
</dbReference>
<dbReference type="Proteomes" id="UP000646386">
    <property type="component" value="Chromosome"/>
</dbReference>
<gene>
    <name evidence="1" type="ORF">HU718_024705</name>
</gene>